<dbReference type="CDD" id="cd00515">
    <property type="entry name" value="HAM1"/>
    <property type="match status" value="1"/>
</dbReference>
<dbReference type="GO" id="GO:0009143">
    <property type="term" value="P:nucleoside triphosphate catabolic process"/>
    <property type="evidence" value="ECO:0007669"/>
    <property type="project" value="InterPro"/>
</dbReference>
<dbReference type="SUPFAM" id="SSF52972">
    <property type="entry name" value="ITPase-like"/>
    <property type="match status" value="1"/>
</dbReference>
<organism evidence="3 4">
    <name type="scientific">Vagococcus hydrophili</name>
    <dbReference type="NCBI Taxonomy" id="2714947"/>
    <lineage>
        <taxon>Bacteria</taxon>
        <taxon>Bacillati</taxon>
        <taxon>Bacillota</taxon>
        <taxon>Bacilli</taxon>
        <taxon>Lactobacillales</taxon>
        <taxon>Enterococcaceae</taxon>
        <taxon>Vagococcus</taxon>
    </lineage>
</organism>
<proteinExistence type="inferred from homology"/>
<dbReference type="InterPro" id="IPR029001">
    <property type="entry name" value="ITPase-like_fam"/>
</dbReference>
<dbReference type="Proteomes" id="UP000501747">
    <property type="component" value="Chromosome"/>
</dbReference>
<dbReference type="Pfam" id="PF01725">
    <property type="entry name" value="Ham1p_like"/>
    <property type="match status" value="1"/>
</dbReference>
<dbReference type="RefSeq" id="WP_166035920.1">
    <property type="nucleotide sequence ID" value="NZ_CP049887.1"/>
</dbReference>
<dbReference type="AlphaFoldDB" id="A0A6G8AXF7"/>
<sequence>MEVIIGTNNQGKLGEIKSSLATSQITFLSYIERLGKEIDFPETGTTFKENALEKAKNYADYLNLPVLADDGGLILEAFPDLLGLKTARFFKKGLNDSQKNQQLFDLMLGEENRKLSLYAAVAYVYPDGKYLLVEEVLQGELTEKEIGDLGYGFDKCFYLPNEKKTLAELPLEERNAYSPRVRALKKIVEQIEKEG</sequence>
<gene>
    <name evidence="3" type="ORF">G7082_14565</name>
</gene>
<evidence type="ECO:0000313" key="3">
    <source>
        <dbReference type="EMBL" id="QIL49635.1"/>
    </source>
</evidence>
<evidence type="ECO:0000256" key="1">
    <source>
        <dbReference type="ARBA" id="ARBA00008023"/>
    </source>
</evidence>
<dbReference type="GO" id="GO:0047429">
    <property type="term" value="F:nucleoside triphosphate diphosphatase activity"/>
    <property type="evidence" value="ECO:0007669"/>
    <property type="project" value="InterPro"/>
</dbReference>
<accession>A0A6G8AXF7</accession>
<dbReference type="InterPro" id="IPR002637">
    <property type="entry name" value="RdgB/HAM1"/>
</dbReference>
<dbReference type="KEGG" id="vhy:G7082_14565"/>
<keyword evidence="4" id="KW-1185">Reference proteome</keyword>
<name>A0A6G8AXF7_9ENTE</name>
<evidence type="ECO:0000313" key="4">
    <source>
        <dbReference type="Proteomes" id="UP000501747"/>
    </source>
</evidence>
<dbReference type="EMBL" id="CP049887">
    <property type="protein sequence ID" value="QIL49635.1"/>
    <property type="molecule type" value="Genomic_DNA"/>
</dbReference>
<dbReference type="PANTHER" id="PTHR11067">
    <property type="entry name" value="INOSINE TRIPHOSPHATE PYROPHOSPHATASE/HAM1 PROTEIN"/>
    <property type="match status" value="1"/>
</dbReference>
<evidence type="ECO:0000256" key="2">
    <source>
        <dbReference type="ARBA" id="ARBA00022801"/>
    </source>
</evidence>
<protein>
    <submittedName>
        <fullName evidence="3">Non-canonical purine NTP pyrophosphatase</fullName>
    </submittedName>
</protein>
<reference evidence="3 4" key="1">
    <citation type="submission" date="2020-03" db="EMBL/GenBank/DDBJ databases">
        <title>Vagococcus sp. nov., isolated from beetles.</title>
        <authorList>
            <person name="Hyun D.-W."/>
            <person name="Bae J.-W."/>
        </authorList>
    </citation>
    <scope>NUCLEOTIDE SEQUENCE [LARGE SCALE GENOMIC DNA]</scope>
    <source>
        <strain evidence="3 4">HDW17B</strain>
    </source>
</reference>
<dbReference type="PANTHER" id="PTHR11067:SF9">
    <property type="entry name" value="INOSINE TRIPHOSPHATE PYROPHOSPHATASE"/>
    <property type="match status" value="1"/>
</dbReference>
<keyword evidence="2" id="KW-0378">Hydrolase</keyword>
<dbReference type="Gene3D" id="3.90.950.10">
    <property type="match status" value="1"/>
</dbReference>
<comment type="similarity">
    <text evidence="1">Belongs to the HAM1 NTPase family.</text>
</comment>
<dbReference type="GO" id="GO:0005829">
    <property type="term" value="C:cytosol"/>
    <property type="evidence" value="ECO:0007669"/>
    <property type="project" value="TreeGrafter"/>
</dbReference>